<dbReference type="GO" id="GO:0005506">
    <property type="term" value="F:iron ion binding"/>
    <property type="evidence" value="ECO:0007669"/>
    <property type="project" value="InterPro"/>
</dbReference>
<keyword evidence="5" id="KW-0560">Oxidoreductase</keyword>
<dbReference type="Proteomes" id="UP000030645">
    <property type="component" value="Unassembled WGS sequence"/>
</dbReference>
<dbReference type="PANTHER" id="PTHR24296">
    <property type="entry name" value="CYTOCHROME P450"/>
    <property type="match status" value="1"/>
</dbReference>
<evidence type="ECO:0000256" key="4">
    <source>
        <dbReference type="ARBA" id="ARBA00022723"/>
    </source>
</evidence>
<evidence type="ECO:0000256" key="5">
    <source>
        <dbReference type="ARBA" id="ARBA00023002"/>
    </source>
</evidence>
<keyword evidence="6" id="KW-0408">Iron</keyword>
<evidence type="ECO:0000256" key="7">
    <source>
        <dbReference type="ARBA" id="ARBA00023033"/>
    </source>
</evidence>
<gene>
    <name evidence="9" type="ORF">L484_018500</name>
</gene>
<evidence type="ECO:0000256" key="6">
    <source>
        <dbReference type="ARBA" id="ARBA00023004"/>
    </source>
</evidence>
<dbReference type="InterPro" id="IPR001128">
    <property type="entry name" value="Cyt_P450"/>
</dbReference>
<keyword evidence="8" id="KW-0472">Membrane</keyword>
<keyword evidence="3" id="KW-0349">Heme</keyword>
<feature type="transmembrane region" description="Helical" evidence="8">
    <location>
        <begin position="134"/>
        <end position="154"/>
    </location>
</feature>
<dbReference type="STRING" id="981085.W9SE45"/>
<protein>
    <submittedName>
        <fullName evidence="9">Cytochrome P450</fullName>
    </submittedName>
</protein>
<organism evidence="9 10">
    <name type="scientific">Morus notabilis</name>
    <dbReference type="NCBI Taxonomy" id="981085"/>
    <lineage>
        <taxon>Eukaryota</taxon>
        <taxon>Viridiplantae</taxon>
        <taxon>Streptophyta</taxon>
        <taxon>Embryophyta</taxon>
        <taxon>Tracheophyta</taxon>
        <taxon>Spermatophyta</taxon>
        <taxon>Magnoliopsida</taxon>
        <taxon>eudicotyledons</taxon>
        <taxon>Gunneridae</taxon>
        <taxon>Pentapetalae</taxon>
        <taxon>rosids</taxon>
        <taxon>fabids</taxon>
        <taxon>Rosales</taxon>
        <taxon>Moraceae</taxon>
        <taxon>Moreae</taxon>
        <taxon>Morus</taxon>
    </lineage>
</organism>
<dbReference type="GO" id="GO:0016705">
    <property type="term" value="F:oxidoreductase activity, acting on paired donors, with incorporation or reduction of molecular oxygen"/>
    <property type="evidence" value="ECO:0007669"/>
    <property type="project" value="InterPro"/>
</dbReference>
<dbReference type="Pfam" id="PF00067">
    <property type="entry name" value="p450"/>
    <property type="match status" value="1"/>
</dbReference>
<evidence type="ECO:0000256" key="1">
    <source>
        <dbReference type="ARBA" id="ARBA00001971"/>
    </source>
</evidence>
<dbReference type="GO" id="GO:0020037">
    <property type="term" value="F:heme binding"/>
    <property type="evidence" value="ECO:0007669"/>
    <property type="project" value="InterPro"/>
</dbReference>
<dbReference type="PROSITE" id="PS51257">
    <property type="entry name" value="PROKAR_LIPOPROTEIN"/>
    <property type="match status" value="1"/>
</dbReference>
<dbReference type="EMBL" id="KE346034">
    <property type="protein sequence ID" value="EXC24786.1"/>
    <property type="molecule type" value="Genomic_DNA"/>
</dbReference>
<evidence type="ECO:0000313" key="10">
    <source>
        <dbReference type="Proteomes" id="UP000030645"/>
    </source>
</evidence>
<dbReference type="GO" id="GO:0004497">
    <property type="term" value="F:monooxygenase activity"/>
    <property type="evidence" value="ECO:0007669"/>
    <property type="project" value="UniProtKB-KW"/>
</dbReference>
<keyword evidence="8" id="KW-0812">Transmembrane</keyword>
<dbReference type="eggNOG" id="KOG0157">
    <property type="taxonomic scope" value="Eukaryota"/>
</dbReference>
<keyword evidence="7" id="KW-0503">Monooxygenase</keyword>
<evidence type="ECO:0000256" key="2">
    <source>
        <dbReference type="ARBA" id="ARBA00010617"/>
    </source>
</evidence>
<evidence type="ECO:0000256" key="8">
    <source>
        <dbReference type="SAM" id="Phobius"/>
    </source>
</evidence>
<dbReference type="InterPro" id="IPR036396">
    <property type="entry name" value="Cyt_P450_sf"/>
</dbReference>
<sequence length="196" mass="22611">MQRIAFINSFSLFFGCDPFSRSNNFPEGSYQKAFGELEDALFRRYVVPKIYWKLQRRLSIGIEGRLKRIIQLFEQFFNQSILLKREEHSTRSEIRKDDDNANSDVLTSYLEDEEKEAKISGSLRPQSDKFLRDTALNFVAAGIASVSACLAWFFRLVATHPSEGWKTCGVKTVWNSSRRDGSRNKEALSMYHLTSS</sequence>
<proteinExistence type="inferred from homology"/>
<reference evidence="10" key="1">
    <citation type="submission" date="2013-01" db="EMBL/GenBank/DDBJ databases">
        <title>Draft Genome Sequence of a Mulberry Tree, Morus notabilis C.K. Schneid.</title>
        <authorList>
            <person name="He N."/>
            <person name="Zhao S."/>
        </authorList>
    </citation>
    <scope>NUCLEOTIDE SEQUENCE</scope>
</reference>
<comment type="cofactor">
    <cofactor evidence="1">
        <name>heme</name>
        <dbReference type="ChEBI" id="CHEBI:30413"/>
    </cofactor>
</comment>
<accession>W9SE45</accession>
<keyword evidence="10" id="KW-1185">Reference proteome</keyword>
<dbReference type="AlphaFoldDB" id="W9SE45"/>
<keyword evidence="8" id="KW-1133">Transmembrane helix</keyword>
<comment type="similarity">
    <text evidence="2">Belongs to the cytochrome P450 family.</text>
</comment>
<dbReference type="Gene3D" id="1.10.630.10">
    <property type="entry name" value="Cytochrome P450"/>
    <property type="match status" value="1"/>
</dbReference>
<dbReference type="SUPFAM" id="SSF48264">
    <property type="entry name" value="Cytochrome P450"/>
    <property type="match status" value="1"/>
</dbReference>
<evidence type="ECO:0000313" key="9">
    <source>
        <dbReference type="EMBL" id="EXC24786.1"/>
    </source>
</evidence>
<keyword evidence="4" id="KW-0479">Metal-binding</keyword>
<name>W9SE45_9ROSA</name>
<evidence type="ECO:0000256" key="3">
    <source>
        <dbReference type="ARBA" id="ARBA00022617"/>
    </source>
</evidence>